<reference evidence="5 6" key="1">
    <citation type="submission" date="2021-01" db="EMBL/GenBank/DDBJ databases">
        <title>Whole genome shotgun sequence of Catellatospora bangladeshensis NBRC 107357.</title>
        <authorList>
            <person name="Komaki H."/>
            <person name="Tamura T."/>
        </authorList>
    </citation>
    <scope>NUCLEOTIDE SEQUENCE [LARGE SCALE GENOMIC DNA]</scope>
    <source>
        <strain evidence="5 6">NBRC 107357</strain>
    </source>
</reference>
<evidence type="ECO:0000256" key="3">
    <source>
        <dbReference type="PROSITE-ProRule" id="PRU00464"/>
    </source>
</evidence>
<gene>
    <name evidence="5" type="ORF">Cba03nite_68780</name>
</gene>
<dbReference type="InterPro" id="IPR011146">
    <property type="entry name" value="HIT-like"/>
</dbReference>
<dbReference type="RefSeq" id="WP_203755577.1">
    <property type="nucleotide sequence ID" value="NZ_BONF01000048.1"/>
</dbReference>
<dbReference type="SUPFAM" id="SSF54197">
    <property type="entry name" value="HIT-like"/>
    <property type="match status" value="1"/>
</dbReference>
<dbReference type="GO" id="GO:0003824">
    <property type="term" value="F:catalytic activity"/>
    <property type="evidence" value="ECO:0007669"/>
    <property type="project" value="InterPro"/>
</dbReference>
<dbReference type="EMBL" id="BONF01000048">
    <property type="protein sequence ID" value="GIF85529.1"/>
    <property type="molecule type" value="Genomic_DNA"/>
</dbReference>
<dbReference type="Proteomes" id="UP000601223">
    <property type="component" value="Unassembled WGS sequence"/>
</dbReference>
<dbReference type="AlphaFoldDB" id="A0A8J3JN70"/>
<evidence type="ECO:0000259" key="4">
    <source>
        <dbReference type="PROSITE" id="PS51084"/>
    </source>
</evidence>
<evidence type="ECO:0000313" key="5">
    <source>
        <dbReference type="EMBL" id="GIF85529.1"/>
    </source>
</evidence>
<feature type="active site" description="Tele-AMP-histidine intermediate" evidence="1">
    <location>
        <position position="102"/>
    </location>
</feature>
<feature type="short sequence motif" description="Histidine triad motif" evidence="2 3">
    <location>
        <begin position="100"/>
        <end position="104"/>
    </location>
</feature>
<organism evidence="5 6">
    <name type="scientific">Catellatospora bangladeshensis</name>
    <dbReference type="NCBI Taxonomy" id="310355"/>
    <lineage>
        <taxon>Bacteria</taxon>
        <taxon>Bacillati</taxon>
        <taxon>Actinomycetota</taxon>
        <taxon>Actinomycetes</taxon>
        <taxon>Micromonosporales</taxon>
        <taxon>Micromonosporaceae</taxon>
        <taxon>Catellatospora</taxon>
    </lineage>
</organism>
<feature type="domain" description="HIT" evidence="4">
    <location>
        <begin position="7"/>
        <end position="115"/>
    </location>
</feature>
<sequence length="117" mass="12118">MTEPDCLFCRIVAGEIPAIVVRETPNTMAFRDIAPKAPTHVLVIPKEHYADVASLATDDPALAGEVLATVADVAAAEGILGDGFRVIFNTGALVGQTVFHAHAHVLGGVAMDGELTG</sequence>
<keyword evidence="6" id="KW-1185">Reference proteome</keyword>
<accession>A0A8J3JN70</accession>
<dbReference type="InterPro" id="IPR036265">
    <property type="entry name" value="HIT-like_sf"/>
</dbReference>
<dbReference type="PROSITE" id="PS51084">
    <property type="entry name" value="HIT_2"/>
    <property type="match status" value="1"/>
</dbReference>
<comment type="caution">
    <text evidence="5">The sequence shown here is derived from an EMBL/GenBank/DDBJ whole genome shotgun (WGS) entry which is preliminary data.</text>
</comment>
<name>A0A8J3JN70_9ACTN</name>
<dbReference type="CDD" id="cd01276">
    <property type="entry name" value="PKCI_related"/>
    <property type="match status" value="1"/>
</dbReference>
<evidence type="ECO:0000256" key="2">
    <source>
        <dbReference type="PIRSR" id="PIRSR601310-3"/>
    </source>
</evidence>
<dbReference type="PRINTS" id="PR00332">
    <property type="entry name" value="HISTRIAD"/>
</dbReference>
<dbReference type="Gene3D" id="3.30.428.10">
    <property type="entry name" value="HIT-like"/>
    <property type="match status" value="1"/>
</dbReference>
<protein>
    <submittedName>
        <fullName evidence="5">Histidine triad nucleotide-binding protein</fullName>
    </submittedName>
</protein>
<evidence type="ECO:0000313" key="6">
    <source>
        <dbReference type="Proteomes" id="UP000601223"/>
    </source>
</evidence>
<dbReference type="PANTHER" id="PTHR23089">
    <property type="entry name" value="HISTIDINE TRIAD HIT PROTEIN"/>
    <property type="match status" value="1"/>
</dbReference>
<dbReference type="InterPro" id="IPR001310">
    <property type="entry name" value="Histidine_triad_HIT"/>
</dbReference>
<proteinExistence type="predicted"/>
<dbReference type="Pfam" id="PF01230">
    <property type="entry name" value="HIT"/>
    <property type="match status" value="1"/>
</dbReference>
<evidence type="ECO:0000256" key="1">
    <source>
        <dbReference type="PIRSR" id="PIRSR601310-1"/>
    </source>
</evidence>